<reference evidence="4" key="1">
    <citation type="journal article" date="2019" name="Int. J. Syst. Evol. Microbiol.">
        <title>The Global Catalogue of Microorganisms (GCM) 10K type strain sequencing project: providing services to taxonomists for standard genome sequencing and annotation.</title>
        <authorList>
            <consortium name="The Broad Institute Genomics Platform"/>
            <consortium name="The Broad Institute Genome Sequencing Center for Infectious Disease"/>
            <person name="Wu L."/>
            <person name="Ma J."/>
        </authorList>
    </citation>
    <scope>NUCLEOTIDE SEQUENCE [LARGE SCALE GENOMIC DNA]</scope>
    <source>
        <strain evidence="4">CGMCC 1.14966</strain>
    </source>
</reference>
<dbReference type="InterPro" id="IPR006827">
    <property type="entry name" value="Lant_deHydtase_N"/>
</dbReference>
<dbReference type="NCBIfam" id="TIGR03891">
    <property type="entry name" value="thiopep_ocin"/>
    <property type="match status" value="1"/>
</dbReference>
<dbReference type="InterPro" id="IPR023809">
    <property type="entry name" value="Thiopep_bacteriocin_synth_dom"/>
</dbReference>
<evidence type="ECO:0000259" key="1">
    <source>
        <dbReference type="Pfam" id="PF04738"/>
    </source>
</evidence>
<name>A0ABQ2AKE0_9BACT</name>
<dbReference type="Pfam" id="PF14028">
    <property type="entry name" value="Lant_dehydr_C"/>
    <property type="match status" value="1"/>
</dbReference>
<sequence>MLNPSALRVEAESYYLLRRPLLPVQTVWWLHETTRQMPQALLPALLTLFSDPLLQEAIYTASPALHAELLKALATGGGDSPKSTEKLVLTLYKYTLRMSTRCTPYGLFAGCARGEVGGHTEITFADQPLRKQSRLDMNYVSELVQSLMAAPALKEQLLYYPNNSLYRTGDTYRYVEFQVQNKRRTYTLTSVAYATYLEVLLTAAEPGCSFAHLLALVAQAEPTASAEEARAYVHQLIDSQLLVSELEPTITGNIYLEGLPERLKNKISAEELAPLHQLVQLLKAGGVANFQETHQLLSETYGQSASKDLIQTDLFYNTERNQLSAAVVATITEQVSELCRLGARVLLPDLVRFAKDFSERFEDQEIPLLLALDNESGVGYGSAGPGSGDYLPVLEGISPRGEAISANATWKKIVQLAHEVYHRALRDETTTVELTAADLAGLDEQPDLAAATPASLFAFGALLAESTQQLDAGKFQFSLGTFSGPSAANLLGRFCYGDEQLLEDVRESLRRTEPDTEDAVYAEVVHLPEARVGNILMRPTLRAYEIPFLSPATVPAENQLPVQDLLVSVRQGRVVLRSRRLNKQVIPRLSTAHNYMAGLPIYRFLCDLQKDNSYSGVNWSWGNLAEQAFLPRVQYKNIIVAKARWLIRRERLTGALGQPKVSLENLLRGYLASHQLPRWFCLAEHDNELLIDSEHPAALQLLLHQLEKTGQLKLTEFLATPDQCFVGGPNQRYANEVLLPLRNPGARPPKALALPVAQPLTRQFAPGSEWVYFKLYGGTKSMDQLLTEAILPLAEQWQARGIIRQWFFIRYTDPNFHLRIRFQLADNRPELLATVMQELPAALAAALAHGRLHKIQLDTYVRELERYGAANIEYAEALFSHDSLATARVLNLLGGDEGETFRWMLALRGLNEMLNDFGFELPQKQQLLDQMSRSFFQEFKGDKPLQVQLNEKYRKESRRLQSFLNPAEDVANGIEEATQEFADRRQNWSSVIVAIRAQYPEGLLATEAGYSLLFSYVHMYLNRFVLSRPRLHELTMYTLLCKCYTAQLAMRKSSSSPVKIPSYAS</sequence>
<feature type="domain" description="Lantibiotic dehydratase N-terminal" evidence="1">
    <location>
        <begin position="51"/>
        <end position="702"/>
    </location>
</feature>
<evidence type="ECO:0000313" key="3">
    <source>
        <dbReference type="EMBL" id="GGH91718.1"/>
    </source>
</evidence>
<proteinExistence type="predicted"/>
<feature type="domain" description="Thiopeptide-type bacteriocin biosynthesis" evidence="2">
    <location>
        <begin position="770"/>
        <end position="1044"/>
    </location>
</feature>
<evidence type="ECO:0000313" key="4">
    <source>
        <dbReference type="Proteomes" id="UP000637774"/>
    </source>
</evidence>
<dbReference type="EMBL" id="BMGY01000083">
    <property type="protein sequence ID" value="GGH91718.1"/>
    <property type="molecule type" value="Genomic_DNA"/>
</dbReference>
<accession>A0ABQ2AKE0</accession>
<evidence type="ECO:0000259" key="2">
    <source>
        <dbReference type="Pfam" id="PF14028"/>
    </source>
</evidence>
<gene>
    <name evidence="3" type="ORF">GCM10011495_40440</name>
</gene>
<comment type="caution">
    <text evidence="3">The sequence shown here is derived from an EMBL/GenBank/DDBJ whole genome shotgun (WGS) entry which is preliminary data.</text>
</comment>
<dbReference type="Pfam" id="PF04738">
    <property type="entry name" value="Lant_dehydr_N"/>
    <property type="match status" value="1"/>
</dbReference>
<protein>
    <submittedName>
        <fullName evidence="3">Lantibiotic dehydratase</fullName>
    </submittedName>
</protein>
<dbReference type="Proteomes" id="UP000637774">
    <property type="component" value="Unassembled WGS sequence"/>
</dbReference>
<keyword evidence="4" id="KW-1185">Reference proteome</keyword>
<organism evidence="3 4">
    <name type="scientific">Hymenobacter frigidus</name>
    <dbReference type="NCBI Taxonomy" id="1524095"/>
    <lineage>
        <taxon>Bacteria</taxon>
        <taxon>Pseudomonadati</taxon>
        <taxon>Bacteroidota</taxon>
        <taxon>Cytophagia</taxon>
        <taxon>Cytophagales</taxon>
        <taxon>Hymenobacteraceae</taxon>
        <taxon>Hymenobacter</taxon>
    </lineage>
</organism>